<comment type="subcellular location">
    <subcellularLocation>
        <location evidence="1">Membrane</location>
        <topology evidence="1">Multi-pass membrane protein</topology>
    </subcellularLocation>
</comment>
<organism evidence="6 7">
    <name type="scientific">Hylemonella gracilis str. Niagara R</name>
    <dbReference type="NCBI Taxonomy" id="1458275"/>
    <lineage>
        <taxon>Bacteria</taxon>
        <taxon>Pseudomonadati</taxon>
        <taxon>Pseudomonadota</taxon>
        <taxon>Betaproteobacteria</taxon>
        <taxon>Burkholderiales</taxon>
        <taxon>Comamonadaceae</taxon>
        <taxon>Hylemonella</taxon>
    </lineage>
</organism>
<gene>
    <name evidence="6" type="ORF">AZ34_09440</name>
</gene>
<feature type="transmembrane region" description="Helical" evidence="5">
    <location>
        <begin position="198"/>
        <end position="219"/>
    </location>
</feature>
<evidence type="ECO:0000256" key="1">
    <source>
        <dbReference type="ARBA" id="ARBA00004141"/>
    </source>
</evidence>
<evidence type="ECO:0000256" key="5">
    <source>
        <dbReference type="SAM" id="Phobius"/>
    </source>
</evidence>
<evidence type="ECO:0000256" key="2">
    <source>
        <dbReference type="ARBA" id="ARBA00022692"/>
    </source>
</evidence>
<feature type="transmembrane region" description="Helical" evidence="5">
    <location>
        <begin position="6"/>
        <end position="28"/>
    </location>
</feature>
<comment type="caution">
    <text evidence="6">The sequence shown here is derived from an EMBL/GenBank/DDBJ whole genome shotgun (WGS) entry which is preliminary data.</text>
</comment>
<dbReference type="GO" id="GO:0016020">
    <property type="term" value="C:membrane"/>
    <property type="evidence" value="ECO:0007669"/>
    <property type="project" value="UniProtKB-SubCell"/>
</dbReference>
<evidence type="ECO:0000313" key="6">
    <source>
        <dbReference type="EMBL" id="EYC51285.1"/>
    </source>
</evidence>
<feature type="transmembrane region" description="Helical" evidence="5">
    <location>
        <begin position="68"/>
        <end position="88"/>
    </location>
</feature>
<name>A0A016XH96_9BURK</name>
<evidence type="ECO:0000313" key="7">
    <source>
        <dbReference type="Proteomes" id="UP000023268"/>
    </source>
</evidence>
<proteinExistence type="predicted"/>
<keyword evidence="3 5" id="KW-1133">Transmembrane helix</keyword>
<dbReference type="Gene3D" id="1.20.1530.20">
    <property type="match status" value="1"/>
</dbReference>
<keyword evidence="2 5" id="KW-0812">Transmembrane</keyword>
<dbReference type="Pfam" id="PF01758">
    <property type="entry name" value="SBF"/>
    <property type="match status" value="1"/>
</dbReference>
<feature type="transmembrane region" description="Helical" evidence="5">
    <location>
        <begin position="40"/>
        <end position="62"/>
    </location>
</feature>
<dbReference type="InterPro" id="IPR004710">
    <property type="entry name" value="Bilac:Na_transpt"/>
</dbReference>
<dbReference type="EMBL" id="JEMG01000001">
    <property type="protein sequence ID" value="EYC51285.1"/>
    <property type="molecule type" value="Genomic_DNA"/>
</dbReference>
<dbReference type="STRING" id="1458275.AZ34_09440"/>
<dbReference type="PANTHER" id="PTHR10361:SF24">
    <property type="entry name" value="P3 PROTEIN"/>
    <property type="match status" value="1"/>
</dbReference>
<dbReference type="InterPro" id="IPR002657">
    <property type="entry name" value="BilAc:Na_symport/Acr3"/>
</dbReference>
<accession>A0A016XH96</accession>
<feature type="transmembrane region" description="Helical" evidence="5">
    <location>
        <begin position="173"/>
        <end position="192"/>
    </location>
</feature>
<keyword evidence="4 5" id="KW-0472">Membrane</keyword>
<dbReference type="OrthoDB" id="9806785at2"/>
<dbReference type="eggNOG" id="COG0385">
    <property type="taxonomic scope" value="Bacteria"/>
</dbReference>
<dbReference type="PANTHER" id="PTHR10361">
    <property type="entry name" value="SODIUM-BILE ACID COTRANSPORTER"/>
    <property type="match status" value="1"/>
</dbReference>
<feature type="transmembrane region" description="Helical" evidence="5">
    <location>
        <begin position="231"/>
        <end position="253"/>
    </location>
</feature>
<dbReference type="InterPro" id="IPR038770">
    <property type="entry name" value="Na+/solute_symporter_sf"/>
</dbReference>
<feature type="transmembrane region" description="Helical" evidence="5">
    <location>
        <begin position="259"/>
        <end position="281"/>
    </location>
</feature>
<dbReference type="AlphaFoldDB" id="A0A016XH96"/>
<feature type="transmembrane region" description="Helical" evidence="5">
    <location>
        <begin position="132"/>
        <end position="152"/>
    </location>
</feature>
<dbReference type="Proteomes" id="UP000023268">
    <property type="component" value="Unassembled WGS sequence"/>
</dbReference>
<sequence>MSFIDLLPQLLLGALALVMFGLGLSLTVGDFARLRHHPRAVLLALMMQMVLLPAMAWLLVVLVGLAPVYAVGLLLLAASPGGVSANLFSHLFGGNVAMNISLTAINTLLSIVSLPLITNFAIAAFVQSGQIVPLQFGKVFEVVAVILLPVLFGMAVRRRSPAFAAHMERPMKALSMGVLAAFALIAIVKEWTALSQTLVSLGPVVLAFNLLSLFAGYYLSRGAGLDQPMATAVSFEIGIHNSTLAIFVALSVLGNFQLALPAAVYSVSMYLTAALFGLLVLRRR</sequence>
<reference evidence="6 7" key="1">
    <citation type="submission" date="2014-02" db="EMBL/GenBank/DDBJ databases">
        <title>Draft Genome of Hylemonella gracilis isolated from the Niagara River.</title>
        <authorList>
            <person name="Pawlowski D.R."/>
            <person name="Koudelka G.B."/>
        </authorList>
    </citation>
    <scope>NUCLEOTIDE SEQUENCE [LARGE SCALE GENOMIC DNA]</scope>
    <source>
        <strain evidence="6 7">Niagara R</strain>
    </source>
</reference>
<feature type="transmembrane region" description="Helical" evidence="5">
    <location>
        <begin position="100"/>
        <end position="126"/>
    </location>
</feature>
<evidence type="ECO:0000256" key="4">
    <source>
        <dbReference type="ARBA" id="ARBA00023136"/>
    </source>
</evidence>
<protein>
    <submittedName>
        <fullName evidence="6">Bile acid:sodium symporter</fullName>
    </submittedName>
</protein>
<evidence type="ECO:0000256" key="3">
    <source>
        <dbReference type="ARBA" id="ARBA00022989"/>
    </source>
</evidence>